<dbReference type="Proteomes" id="UP001057402">
    <property type="component" value="Chromosome 7"/>
</dbReference>
<accession>A0ACB9NXN6</accession>
<keyword evidence="2" id="KW-1185">Reference proteome</keyword>
<proteinExistence type="predicted"/>
<evidence type="ECO:0000313" key="1">
    <source>
        <dbReference type="EMBL" id="KAI4339020.1"/>
    </source>
</evidence>
<sequence length="702" mass="76960">MDRTVASLSEQFAMKDFGFPSTFLNVQIRRTSTGLFLSQEHYARRLIQHHGMENSNPTKTPLSPKFYPSAEGESLADPMPFHALIGSLQYLTLTQPDITYSINQLSQFIQCPTVVHLQAARRILRYLNGSAALGLPLNATDTTRLVTFADADWAACPTTRRSTTGYAVYLGSTLISWRSKKQPTVARSSTEAEYRAMAYAVAETNWLSSLARELHISLSRPLLVCCDNLGATYLAANPIQHNRTKHMDIDYILSANKFTPVMSSSSMYLRKTNVLTSSPRTLVAPLLLLNAPISRSGMSMSLRRRNNEAFIASLLQPPSSHFVINSYTGGYSSGGYSSGSYSSGSNTCQSVISAPVDVSPTTNISTLAKVGFLMNWLADNCTACAGSGGRCGYDGSDKLVCFFPSGVRATTCGNGRKLGTKIAIGVGTGTGFMAMMSIVFFVVYTRHRKKYAQMSVAWRGISSMFSSQTDFGKGSFSYGVPIFDYEELEKATNHFDCAAELGNGGFGKVFKGKLRDGRVVAVKRLYEQNYSGVEQFMNEVDILARLRHPNLISLFGVVLIELISSLPAVDIMRRRQEINLSALAINKMQANALHELVDANLGFQSDDRTREMITAVAELAFRCLQPQHDDRPSMQEVLRTLKQIQKLGQGNVKAEEGDDPSDDSALLKDDSRSFSPDSVTGKWDSMSSSSVTHTASAQLSSR</sequence>
<protein>
    <submittedName>
        <fullName evidence="1">Uncharacterized protein</fullName>
    </submittedName>
</protein>
<evidence type="ECO:0000313" key="2">
    <source>
        <dbReference type="Proteomes" id="UP001057402"/>
    </source>
</evidence>
<gene>
    <name evidence="1" type="ORF">MLD38_024008</name>
</gene>
<reference evidence="2" key="1">
    <citation type="journal article" date="2023" name="Front. Plant Sci.">
        <title>Chromosomal-level genome assembly of Melastoma candidum provides insights into trichome evolution.</title>
        <authorList>
            <person name="Zhong Y."/>
            <person name="Wu W."/>
            <person name="Sun C."/>
            <person name="Zou P."/>
            <person name="Liu Y."/>
            <person name="Dai S."/>
            <person name="Zhou R."/>
        </authorList>
    </citation>
    <scope>NUCLEOTIDE SEQUENCE [LARGE SCALE GENOMIC DNA]</scope>
</reference>
<comment type="caution">
    <text evidence="1">The sequence shown here is derived from an EMBL/GenBank/DDBJ whole genome shotgun (WGS) entry which is preliminary data.</text>
</comment>
<name>A0ACB9NXN6_9MYRT</name>
<dbReference type="EMBL" id="CM042886">
    <property type="protein sequence ID" value="KAI4339020.1"/>
    <property type="molecule type" value="Genomic_DNA"/>
</dbReference>
<organism evidence="1 2">
    <name type="scientific">Melastoma candidum</name>
    <dbReference type="NCBI Taxonomy" id="119954"/>
    <lineage>
        <taxon>Eukaryota</taxon>
        <taxon>Viridiplantae</taxon>
        <taxon>Streptophyta</taxon>
        <taxon>Embryophyta</taxon>
        <taxon>Tracheophyta</taxon>
        <taxon>Spermatophyta</taxon>
        <taxon>Magnoliopsida</taxon>
        <taxon>eudicotyledons</taxon>
        <taxon>Gunneridae</taxon>
        <taxon>Pentapetalae</taxon>
        <taxon>rosids</taxon>
        <taxon>malvids</taxon>
        <taxon>Myrtales</taxon>
        <taxon>Melastomataceae</taxon>
        <taxon>Melastomatoideae</taxon>
        <taxon>Melastomateae</taxon>
        <taxon>Melastoma</taxon>
    </lineage>
</organism>